<feature type="transmembrane region" description="Helical" evidence="1">
    <location>
        <begin position="182"/>
        <end position="205"/>
    </location>
</feature>
<protein>
    <submittedName>
        <fullName evidence="2">Uncharacterized protein</fullName>
    </submittedName>
</protein>
<sequence>MDLFNQKDLDLSKVSIRRGKGYTALSTPCNVRGALVFMRARRSGPMFWLARALGLQQASRFRDDIDVYGTDNLTLARLQADPEFGSAVAALFANKASRITLGGNRLRAQFPGRQPEARDEASRAALRFVSRLEQLNPVEINAETSLSWLAAPLIVFCAVGYAAFFGAGILTSDVRLITPFGFAPVTIGIAVAIVGGVLLGASPFLKRQALAAAALPQIVTALLFGAIFGSVALSEMADVRLGRQLKTDQLLVVSAMPTQSNAKGHPCFMEFESATDVLGQTRTSVPISCKGFNKLRAGGSGYGLYRIGVNPGYFQGGLFVDSIERVPGATSSNDSGALASFADAVRARIHRNSALTIT</sequence>
<dbReference type="Proteomes" id="UP000075613">
    <property type="component" value="Unassembled WGS sequence"/>
</dbReference>
<evidence type="ECO:0000313" key="2">
    <source>
        <dbReference type="EMBL" id="KXU87857.1"/>
    </source>
</evidence>
<comment type="caution">
    <text evidence="2">The sequence shown here is derived from an EMBL/GenBank/DDBJ whole genome shotgun (WGS) entry which is preliminary data.</text>
</comment>
<evidence type="ECO:0000256" key="1">
    <source>
        <dbReference type="SAM" id="Phobius"/>
    </source>
</evidence>
<accession>A0A149PS01</accession>
<dbReference type="STRING" id="1399968.CI15_14145"/>
<name>A0A149PS01_9BURK</name>
<feature type="transmembrane region" description="Helical" evidence="1">
    <location>
        <begin position="211"/>
        <end position="233"/>
    </location>
</feature>
<dbReference type="AlphaFoldDB" id="A0A149PS01"/>
<keyword evidence="1" id="KW-1133">Transmembrane helix</keyword>
<feature type="transmembrane region" description="Helical" evidence="1">
    <location>
        <begin position="146"/>
        <end position="170"/>
    </location>
</feature>
<organism evidence="2 3">
    <name type="scientific">Paraburkholderia monticola</name>
    <dbReference type="NCBI Taxonomy" id="1399968"/>
    <lineage>
        <taxon>Bacteria</taxon>
        <taxon>Pseudomonadati</taxon>
        <taxon>Pseudomonadota</taxon>
        <taxon>Betaproteobacteria</taxon>
        <taxon>Burkholderiales</taxon>
        <taxon>Burkholderiaceae</taxon>
        <taxon>Paraburkholderia</taxon>
    </lineage>
</organism>
<gene>
    <name evidence="2" type="ORF">CI15_14145</name>
</gene>
<reference evidence="2 3" key="1">
    <citation type="journal article" date="2015" name="Int. J. Syst. Evol. Microbiol.">
        <title>Burkholderia monticola sp. nov., isolated from mountain soil.</title>
        <authorList>
            <person name="Baek I."/>
            <person name="Seo B."/>
            <person name="Lee I."/>
            <person name="Yi H."/>
            <person name="Chun J."/>
        </authorList>
    </citation>
    <scope>NUCLEOTIDE SEQUENCE [LARGE SCALE GENOMIC DNA]</scope>
    <source>
        <strain evidence="2 3">JC2948</strain>
    </source>
</reference>
<proteinExistence type="predicted"/>
<keyword evidence="1" id="KW-0472">Membrane</keyword>
<dbReference type="EMBL" id="LRBG01000011">
    <property type="protein sequence ID" value="KXU87857.1"/>
    <property type="molecule type" value="Genomic_DNA"/>
</dbReference>
<keyword evidence="3" id="KW-1185">Reference proteome</keyword>
<evidence type="ECO:0000313" key="3">
    <source>
        <dbReference type="Proteomes" id="UP000075613"/>
    </source>
</evidence>
<keyword evidence="1" id="KW-0812">Transmembrane</keyword>